<dbReference type="Proteomes" id="UP000231655">
    <property type="component" value="Unassembled WGS sequence"/>
</dbReference>
<feature type="transmembrane region" description="Helical" evidence="1">
    <location>
        <begin position="20"/>
        <end position="41"/>
    </location>
</feature>
<reference evidence="2 3" key="1">
    <citation type="submission" date="2017-09" db="EMBL/GenBank/DDBJ databases">
        <authorList>
            <person name="Ehlers B."/>
            <person name="Leendertz F.H."/>
        </authorList>
    </citation>
    <scope>NUCLEOTIDE SEQUENCE [LARGE SCALE GENOMIC DNA]</scope>
    <source>
        <strain evidence="2 3">CGMCC 1.12662</strain>
    </source>
</reference>
<keyword evidence="1" id="KW-0812">Transmembrane</keyword>
<dbReference type="AlphaFoldDB" id="A0A285IZS5"/>
<evidence type="ECO:0000313" key="2">
    <source>
        <dbReference type="EMBL" id="SNY52606.1"/>
    </source>
</evidence>
<evidence type="ECO:0008006" key="4">
    <source>
        <dbReference type="Google" id="ProtNLM"/>
    </source>
</evidence>
<evidence type="ECO:0000313" key="3">
    <source>
        <dbReference type="Proteomes" id="UP000231655"/>
    </source>
</evidence>
<accession>A0A285IZS5</accession>
<organism evidence="2 3">
    <name type="scientific">Pseudooceanicola antarcticus</name>
    <dbReference type="NCBI Taxonomy" id="1247613"/>
    <lineage>
        <taxon>Bacteria</taxon>
        <taxon>Pseudomonadati</taxon>
        <taxon>Pseudomonadota</taxon>
        <taxon>Alphaproteobacteria</taxon>
        <taxon>Rhodobacterales</taxon>
        <taxon>Paracoccaceae</taxon>
        <taxon>Pseudooceanicola</taxon>
    </lineage>
</organism>
<gene>
    <name evidence="2" type="ORF">SAMN06297129_2353</name>
</gene>
<keyword evidence="1" id="KW-0472">Membrane</keyword>
<name>A0A285IZS5_9RHOB</name>
<sequence length="175" mass="19378">MSGMATIFELIDLRSFSNLWFWIALAVVWSSASHFVMGVPFDMVMRAHRKGGQVEADLRELVRINAGRMLYIADNAGVIVVGVLSFVLTVLGILGFFYWVEFCQALLLIGFPMSLVWLLSVRTARRIAGQELTMAQIYSRLRGLRLAIQAIGMLAVLVTAFWGMYVNASLGVLGG</sequence>
<protein>
    <recommendedName>
        <fullName evidence="4">Component of SufBCD complex</fullName>
    </recommendedName>
</protein>
<proteinExistence type="predicted"/>
<dbReference type="EMBL" id="OBEA01000004">
    <property type="protein sequence ID" value="SNY52606.1"/>
    <property type="molecule type" value="Genomic_DNA"/>
</dbReference>
<evidence type="ECO:0000256" key="1">
    <source>
        <dbReference type="SAM" id="Phobius"/>
    </source>
</evidence>
<feature type="transmembrane region" description="Helical" evidence="1">
    <location>
        <begin position="144"/>
        <end position="165"/>
    </location>
</feature>
<feature type="transmembrane region" description="Helical" evidence="1">
    <location>
        <begin position="78"/>
        <end position="99"/>
    </location>
</feature>
<keyword evidence="1" id="KW-1133">Transmembrane helix</keyword>
<feature type="transmembrane region" description="Helical" evidence="1">
    <location>
        <begin position="105"/>
        <end position="124"/>
    </location>
</feature>